<keyword evidence="1" id="KW-0812">Transmembrane</keyword>
<protein>
    <submittedName>
        <fullName evidence="2">Uncharacterized protein</fullName>
    </submittedName>
</protein>
<dbReference type="EMBL" id="CP071503">
    <property type="protein sequence ID" value="QSX35348.1"/>
    <property type="molecule type" value="Genomic_DNA"/>
</dbReference>
<keyword evidence="1" id="KW-0472">Membrane</keyword>
<evidence type="ECO:0000313" key="2">
    <source>
        <dbReference type="EMBL" id="QSX35348.1"/>
    </source>
</evidence>
<keyword evidence="1" id="KW-1133">Transmembrane helix</keyword>
<name>A0ABX7QXI9_9GAMM</name>
<sequence>MSKSIKLFFWGGGLVIVLIAFFQWFFENNNNPNSNLNPDTKLVGSFQSSNSINNSKINAPTLPANTEQIFKPSKNTQQQKSIIKEPIDTVENYDQLVTRLTSNGLSDGVSNQLFVRSDYVDIINSLEKTNSQSYEVQQLYVDMIDQAINSGNLDMVVNTFNCSDNVCGGNLFYENDEQINAFINETFNNEKSLSVAYKVQPVIQNGIKELRVIFNYKVPVIEVHSNG</sequence>
<evidence type="ECO:0000313" key="3">
    <source>
        <dbReference type="Proteomes" id="UP000662770"/>
    </source>
</evidence>
<evidence type="ECO:0000256" key="1">
    <source>
        <dbReference type="SAM" id="Phobius"/>
    </source>
</evidence>
<organism evidence="2 3">
    <name type="scientific">Shewanella avicenniae</name>
    <dbReference type="NCBI Taxonomy" id="2814294"/>
    <lineage>
        <taxon>Bacteria</taxon>
        <taxon>Pseudomonadati</taxon>
        <taxon>Pseudomonadota</taxon>
        <taxon>Gammaproteobacteria</taxon>
        <taxon>Alteromonadales</taxon>
        <taxon>Shewanellaceae</taxon>
        <taxon>Shewanella</taxon>
    </lineage>
</organism>
<proteinExistence type="predicted"/>
<reference evidence="2 3" key="1">
    <citation type="submission" date="2021-03" db="EMBL/GenBank/DDBJ databases">
        <title>Novel species identification of genus Shewanella.</title>
        <authorList>
            <person name="Liu G."/>
            <person name="Zhang Q."/>
        </authorList>
    </citation>
    <scope>NUCLEOTIDE SEQUENCE [LARGE SCALE GENOMIC DNA]</scope>
    <source>
        <strain evidence="2 3">FJAT-51800</strain>
    </source>
</reference>
<keyword evidence="3" id="KW-1185">Reference proteome</keyword>
<gene>
    <name evidence="2" type="ORF">JYB87_09240</name>
</gene>
<dbReference type="Proteomes" id="UP000662770">
    <property type="component" value="Chromosome"/>
</dbReference>
<accession>A0ABX7QXI9</accession>
<feature type="transmembrane region" description="Helical" evidence="1">
    <location>
        <begin position="7"/>
        <end position="26"/>
    </location>
</feature>
<dbReference type="RefSeq" id="WP_207356539.1">
    <property type="nucleotide sequence ID" value="NZ_CP071503.1"/>
</dbReference>